<evidence type="ECO:0000313" key="3">
    <source>
        <dbReference type="Proteomes" id="UP000464378"/>
    </source>
</evidence>
<proteinExistence type="predicted"/>
<dbReference type="AlphaFoldDB" id="A0A6C2YMN3"/>
<protein>
    <recommendedName>
        <fullName evidence="1">DinB-like domain-containing protein</fullName>
    </recommendedName>
</protein>
<dbReference type="RefSeq" id="WP_162657782.1">
    <property type="nucleotide sequence ID" value="NZ_LR593887.1"/>
</dbReference>
<dbReference type="Gene3D" id="1.20.120.450">
    <property type="entry name" value="dinb family like domain"/>
    <property type="match status" value="1"/>
</dbReference>
<reference evidence="2" key="1">
    <citation type="submission" date="2019-04" db="EMBL/GenBank/DDBJ databases">
        <authorList>
            <consortium name="Science for Life Laboratories"/>
        </authorList>
    </citation>
    <scope>NUCLEOTIDE SEQUENCE</scope>
    <source>
        <strain evidence="2">MBLW1</strain>
    </source>
</reference>
<dbReference type="Pfam" id="PF12867">
    <property type="entry name" value="DinB_2"/>
    <property type="match status" value="1"/>
</dbReference>
<dbReference type="SUPFAM" id="SSF109854">
    <property type="entry name" value="DinB/YfiT-like putative metalloenzymes"/>
    <property type="match status" value="1"/>
</dbReference>
<gene>
    <name evidence="2" type="ORF">GMBLW1_13330</name>
</gene>
<dbReference type="EMBL" id="LR586016">
    <property type="protein sequence ID" value="VIP02627.1"/>
    <property type="molecule type" value="Genomic_DNA"/>
</dbReference>
<organism evidence="2">
    <name type="scientific">Tuwongella immobilis</name>
    <dbReference type="NCBI Taxonomy" id="692036"/>
    <lineage>
        <taxon>Bacteria</taxon>
        <taxon>Pseudomonadati</taxon>
        <taxon>Planctomycetota</taxon>
        <taxon>Planctomycetia</taxon>
        <taxon>Gemmatales</taxon>
        <taxon>Gemmataceae</taxon>
        <taxon>Tuwongella</taxon>
    </lineage>
</organism>
<dbReference type="EMBL" id="LR593887">
    <property type="protein sequence ID" value="VTS01969.1"/>
    <property type="molecule type" value="Genomic_DNA"/>
</dbReference>
<dbReference type="KEGG" id="tim:GMBLW1_13330"/>
<dbReference type="InterPro" id="IPR034660">
    <property type="entry name" value="DinB/YfiT-like"/>
</dbReference>
<dbReference type="InterPro" id="IPR024775">
    <property type="entry name" value="DinB-like"/>
</dbReference>
<dbReference type="Proteomes" id="UP000464378">
    <property type="component" value="Chromosome"/>
</dbReference>
<sequence>MLKTEIKLSRFLGNHFLQLTADWTDEQLTLELAPGVNTPVWLLGHMAVTMDLGLELIGDHAQCPTEWHEMFGLGSTPRSMTAPFPAKTDLVKMFQSSHSRLLDAANRVPAELLASKHNLPIDTLQNYLPTVQDALSYLMTTQLAMDIGQMILLRRAAGLPPVT</sequence>
<feature type="domain" description="DinB-like" evidence="1">
    <location>
        <begin position="16"/>
        <end position="135"/>
    </location>
</feature>
<accession>A0A6C2YMN3</accession>
<evidence type="ECO:0000313" key="2">
    <source>
        <dbReference type="EMBL" id="VIP02627.1"/>
    </source>
</evidence>
<keyword evidence="3" id="KW-1185">Reference proteome</keyword>
<evidence type="ECO:0000259" key="1">
    <source>
        <dbReference type="Pfam" id="PF12867"/>
    </source>
</evidence>
<dbReference type="InParanoid" id="A0A6C2YMN3"/>
<name>A0A6C2YMN3_9BACT</name>